<accession>A0A9Q0KT34</accession>
<feature type="domain" description="CCHC-type" evidence="3">
    <location>
        <begin position="154"/>
        <end position="167"/>
    </location>
</feature>
<dbReference type="Proteomes" id="UP001141806">
    <property type="component" value="Unassembled WGS sequence"/>
</dbReference>
<dbReference type="InterPro" id="IPR036875">
    <property type="entry name" value="Znf_CCHC_sf"/>
</dbReference>
<gene>
    <name evidence="4" type="ORF">NE237_001317</name>
</gene>
<dbReference type="GO" id="GO:0003676">
    <property type="term" value="F:nucleic acid binding"/>
    <property type="evidence" value="ECO:0007669"/>
    <property type="project" value="InterPro"/>
</dbReference>
<dbReference type="OrthoDB" id="2272416at2759"/>
<dbReference type="AlphaFoldDB" id="A0A9Q0KT34"/>
<feature type="region of interest" description="Disordered" evidence="2">
    <location>
        <begin position="1"/>
        <end position="25"/>
    </location>
</feature>
<sequence length="180" mass="20435">MPPRRELRISNPAPHPSSLALGQEELAREKPLGAVERVLIRFQKKPIIFKGIASDPVQAMEWISEMEDIFEDVGETFQLSTYGEVLEKAQIIEFEKRKEGAATRKFLGKKSTQSERNVSNKKSKKSFDICYDKPQSPKSQKRHLGECGMGLGVCYHCREKGHMARECTTAPKSNAEQQRQ</sequence>
<name>A0A9Q0KT34_9MAGN</name>
<dbReference type="Pfam" id="PF00098">
    <property type="entry name" value="zf-CCHC"/>
    <property type="match status" value="1"/>
</dbReference>
<dbReference type="SUPFAM" id="SSF57756">
    <property type="entry name" value="Retrovirus zinc finger-like domains"/>
    <property type="match status" value="1"/>
</dbReference>
<proteinExistence type="predicted"/>
<evidence type="ECO:0000259" key="3">
    <source>
        <dbReference type="PROSITE" id="PS50158"/>
    </source>
</evidence>
<protein>
    <recommendedName>
        <fullName evidence="3">CCHC-type domain-containing protein</fullName>
    </recommendedName>
</protein>
<comment type="caution">
    <text evidence="4">The sequence shown here is derived from an EMBL/GenBank/DDBJ whole genome shotgun (WGS) entry which is preliminary data.</text>
</comment>
<keyword evidence="1" id="KW-0479">Metal-binding</keyword>
<dbReference type="PROSITE" id="PS50158">
    <property type="entry name" value="ZF_CCHC"/>
    <property type="match status" value="1"/>
</dbReference>
<evidence type="ECO:0000256" key="2">
    <source>
        <dbReference type="SAM" id="MobiDB-lite"/>
    </source>
</evidence>
<reference evidence="4" key="1">
    <citation type="journal article" date="2023" name="Plant J.">
        <title>The genome of the king protea, Protea cynaroides.</title>
        <authorList>
            <person name="Chang J."/>
            <person name="Duong T.A."/>
            <person name="Schoeman C."/>
            <person name="Ma X."/>
            <person name="Roodt D."/>
            <person name="Barker N."/>
            <person name="Li Z."/>
            <person name="Van de Peer Y."/>
            <person name="Mizrachi E."/>
        </authorList>
    </citation>
    <scope>NUCLEOTIDE SEQUENCE</scope>
    <source>
        <tissue evidence="4">Young leaves</tissue>
    </source>
</reference>
<keyword evidence="1" id="KW-0862">Zinc</keyword>
<dbReference type="Gene3D" id="4.10.60.10">
    <property type="entry name" value="Zinc finger, CCHC-type"/>
    <property type="match status" value="1"/>
</dbReference>
<dbReference type="GO" id="GO:0008270">
    <property type="term" value="F:zinc ion binding"/>
    <property type="evidence" value="ECO:0007669"/>
    <property type="project" value="UniProtKB-KW"/>
</dbReference>
<keyword evidence="1" id="KW-0863">Zinc-finger</keyword>
<organism evidence="4 5">
    <name type="scientific">Protea cynaroides</name>
    <dbReference type="NCBI Taxonomy" id="273540"/>
    <lineage>
        <taxon>Eukaryota</taxon>
        <taxon>Viridiplantae</taxon>
        <taxon>Streptophyta</taxon>
        <taxon>Embryophyta</taxon>
        <taxon>Tracheophyta</taxon>
        <taxon>Spermatophyta</taxon>
        <taxon>Magnoliopsida</taxon>
        <taxon>Proteales</taxon>
        <taxon>Proteaceae</taxon>
        <taxon>Protea</taxon>
    </lineage>
</organism>
<dbReference type="InterPro" id="IPR001878">
    <property type="entry name" value="Znf_CCHC"/>
</dbReference>
<keyword evidence="5" id="KW-1185">Reference proteome</keyword>
<evidence type="ECO:0000256" key="1">
    <source>
        <dbReference type="PROSITE-ProRule" id="PRU00047"/>
    </source>
</evidence>
<evidence type="ECO:0000313" key="5">
    <source>
        <dbReference type="Proteomes" id="UP001141806"/>
    </source>
</evidence>
<dbReference type="SMART" id="SM00343">
    <property type="entry name" value="ZnF_C2HC"/>
    <property type="match status" value="1"/>
</dbReference>
<evidence type="ECO:0000313" key="4">
    <source>
        <dbReference type="EMBL" id="KAJ4976211.1"/>
    </source>
</evidence>
<dbReference type="EMBL" id="JAMYWD010000003">
    <property type="protein sequence ID" value="KAJ4976211.1"/>
    <property type="molecule type" value="Genomic_DNA"/>
</dbReference>